<comment type="caution">
    <text evidence="2">The sequence shown here is derived from an EMBL/GenBank/DDBJ whole genome shotgun (WGS) entry which is preliminary data.</text>
</comment>
<evidence type="ECO:0000313" key="2">
    <source>
        <dbReference type="EMBL" id="MPN51520.1"/>
    </source>
</evidence>
<accession>A0A645IK74</accession>
<organism evidence="2">
    <name type="scientific">bioreactor metagenome</name>
    <dbReference type="NCBI Taxonomy" id="1076179"/>
    <lineage>
        <taxon>unclassified sequences</taxon>
        <taxon>metagenomes</taxon>
        <taxon>ecological metagenomes</taxon>
    </lineage>
</organism>
<evidence type="ECO:0000256" key="1">
    <source>
        <dbReference type="SAM" id="MobiDB-lite"/>
    </source>
</evidence>
<gene>
    <name evidence="2" type="ORF">SDC9_199168</name>
</gene>
<name>A0A645IK74_9ZZZZ</name>
<dbReference type="AlphaFoldDB" id="A0A645IK74"/>
<feature type="region of interest" description="Disordered" evidence="1">
    <location>
        <begin position="68"/>
        <end position="88"/>
    </location>
</feature>
<protein>
    <submittedName>
        <fullName evidence="2">Uncharacterized protein</fullName>
    </submittedName>
</protein>
<proteinExistence type="predicted"/>
<reference evidence="2" key="1">
    <citation type="submission" date="2019-08" db="EMBL/GenBank/DDBJ databases">
        <authorList>
            <person name="Kucharzyk K."/>
            <person name="Murdoch R.W."/>
            <person name="Higgins S."/>
            <person name="Loffler F."/>
        </authorList>
    </citation>
    <scope>NUCLEOTIDE SEQUENCE</scope>
</reference>
<dbReference type="EMBL" id="VSSQ01116718">
    <property type="protein sequence ID" value="MPN51520.1"/>
    <property type="molecule type" value="Genomic_DNA"/>
</dbReference>
<sequence length="88" mass="9968">MELKPGLAPIVPGQEVATMAIWYSRGKYENKYIFMKNSVMKTEGLALPYHYVLIDDHGMVNLIRQIVSEPDPLSNQTDSESGEEQTRP</sequence>